<dbReference type="Proteomes" id="UP001229386">
    <property type="component" value="Chromosome"/>
</dbReference>
<dbReference type="RefSeq" id="WP_014830800.1">
    <property type="nucleotide sequence ID" value="NZ_CBDIVB010000017.1"/>
</dbReference>
<reference evidence="1 3" key="1">
    <citation type="submission" date="2016-03" db="EMBL/GenBank/DDBJ databases">
        <authorList>
            <consortium name="Pathogen Informatics"/>
        </authorList>
    </citation>
    <scope>NUCLEOTIDE SEQUENCE [LARGE SCALE GENOMIC DNA]</scope>
    <source>
        <strain evidence="3">e1424</strain>
        <strain evidence="1">E1424</strain>
    </source>
</reference>
<evidence type="ECO:0000313" key="3">
    <source>
        <dbReference type="Proteomes" id="UP000076205"/>
    </source>
</evidence>
<proteinExistence type="predicted"/>
<organism evidence="1 3">
    <name type="scientific">Enterobacter hormaechei</name>
    <dbReference type="NCBI Taxonomy" id="158836"/>
    <lineage>
        <taxon>Bacteria</taxon>
        <taxon>Pseudomonadati</taxon>
        <taxon>Pseudomonadota</taxon>
        <taxon>Gammaproteobacteria</taxon>
        <taxon>Enterobacterales</taxon>
        <taxon>Enterobacteriaceae</taxon>
        <taxon>Enterobacter</taxon>
        <taxon>Enterobacter cloacae complex</taxon>
    </lineage>
</organism>
<accession>A0A145LL58</accession>
<evidence type="ECO:0000313" key="1">
    <source>
        <dbReference type="EMBL" id="CZY31371.1"/>
    </source>
</evidence>
<dbReference type="EMBL" id="FJYW01000016">
    <property type="protein sequence ID" value="CZY31371.1"/>
    <property type="molecule type" value="Genomic_DNA"/>
</dbReference>
<dbReference type="EMBL" id="CP126746">
    <property type="protein sequence ID" value="WMB12162.1"/>
    <property type="molecule type" value="Genomic_DNA"/>
</dbReference>
<evidence type="ECO:0008006" key="4">
    <source>
        <dbReference type="Google" id="ProtNLM"/>
    </source>
</evidence>
<name>A0A145LL58_9ENTR</name>
<gene>
    <name evidence="2" type="ORF">QPR60_04765</name>
    <name evidence="1" type="ORF">SAMEA2273352_04686</name>
</gene>
<dbReference type="Proteomes" id="UP000076205">
    <property type="component" value="Unassembled WGS sequence"/>
</dbReference>
<reference evidence="2" key="2">
    <citation type="journal article" date="2023" name="J. Antimicrob. Chemother.">
        <title>Emergence of OXA-48-producing Enterobacter hormaechei in a Swiss companion animal clinic and their genetic relationship to clinical human isolates.</title>
        <authorList>
            <person name="Dona V."/>
            <person name="Nordmann P."/>
            <person name="Kittl S."/>
            <person name="Schuller S."/>
            <person name="Bouvier M."/>
            <person name="Poirel L."/>
            <person name="Endimiani A."/>
            <person name="Perreten V."/>
        </authorList>
    </citation>
    <scope>NUCLEOTIDE SEQUENCE</scope>
    <source>
        <strain evidence="2">Ehh_25</strain>
    </source>
</reference>
<evidence type="ECO:0000313" key="2">
    <source>
        <dbReference type="EMBL" id="WMB12162.1"/>
    </source>
</evidence>
<dbReference type="AlphaFoldDB" id="A0A145LL58"/>
<protein>
    <recommendedName>
        <fullName evidence="4">Prophage protein</fullName>
    </recommendedName>
</protein>
<dbReference type="GeneID" id="93156347"/>
<sequence>MSKVNVKPVLLNGEQIQALKTIQERERQKSGMGIAPSIHAVARKVFDAGLSKMEAGQ</sequence>